<dbReference type="Proteomes" id="UP000055048">
    <property type="component" value="Unassembled WGS sequence"/>
</dbReference>
<dbReference type="AlphaFoldDB" id="A0A0V0UHL8"/>
<accession>A0A0V0UHL8</accession>
<name>A0A0V0UHL8_9BILA</name>
<protein>
    <submittedName>
        <fullName evidence="1">Uncharacterized protein</fullName>
    </submittedName>
</protein>
<dbReference type="OrthoDB" id="10362314at2759"/>
<gene>
    <name evidence="1" type="ORF">T05_11188</name>
</gene>
<evidence type="ECO:0000313" key="1">
    <source>
        <dbReference type="EMBL" id="KRX50706.1"/>
    </source>
</evidence>
<comment type="caution">
    <text evidence="1">The sequence shown here is derived from an EMBL/GenBank/DDBJ whole genome shotgun (WGS) entry which is preliminary data.</text>
</comment>
<sequence>MYNLWHSVWEIGDIIEGNYFDKIEEEEAAAAAALLLKVIKLNNTIIAPRKMMMFLRSSNLFLFFKILKIISNRTAQLVKFYHRFAVTMWMKGLVKSPHVFVSRMRAKILWKFPSVLLFLFSSAEISQLNLLSRADSALVNAANHAAALWKFLLINIVNGLKVSSCDDYSFIAANNEPFGHIFTMVCSSLLCFLEEPVNLHS</sequence>
<organism evidence="1 2">
    <name type="scientific">Trichinella murrelli</name>
    <dbReference type="NCBI Taxonomy" id="144512"/>
    <lineage>
        <taxon>Eukaryota</taxon>
        <taxon>Metazoa</taxon>
        <taxon>Ecdysozoa</taxon>
        <taxon>Nematoda</taxon>
        <taxon>Enoplea</taxon>
        <taxon>Dorylaimia</taxon>
        <taxon>Trichinellida</taxon>
        <taxon>Trichinellidae</taxon>
        <taxon>Trichinella</taxon>
    </lineage>
</organism>
<dbReference type="EMBL" id="JYDJ01000004">
    <property type="protein sequence ID" value="KRX50706.1"/>
    <property type="molecule type" value="Genomic_DNA"/>
</dbReference>
<proteinExistence type="predicted"/>
<keyword evidence="2" id="KW-1185">Reference proteome</keyword>
<evidence type="ECO:0000313" key="2">
    <source>
        <dbReference type="Proteomes" id="UP000055048"/>
    </source>
</evidence>
<reference evidence="1 2" key="1">
    <citation type="submission" date="2015-01" db="EMBL/GenBank/DDBJ databases">
        <title>Evolution of Trichinella species and genotypes.</title>
        <authorList>
            <person name="Korhonen P.K."/>
            <person name="Edoardo P."/>
            <person name="Giuseppe L.R."/>
            <person name="Gasser R.B."/>
        </authorList>
    </citation>
    <scope>NUCLEOTIDE SEQUENCE [LARGE SCALE GENOMIC DNA]</scope>
    <source>
        <strain evidence="1">ISS417</strain>
    </source>
</reference>